<evidence type="ECO:0000313" key="3">
    <source>
        <dbReference type="Proteomes" id="UP000777784"/>
    </source>
</evidence>
<dbReference type="Pfam" id="PF00149">
    <property type="entry name" value="Metallophos"/>
    <property type="match status" value="1"/>
</dbReference>
<dbReference type="Proteomes" id="UP000777784">
    <property type="component" value="Unassembled WGS sequence"/>
</dbReference>
<dbReference type="GO" id="GO:0016787">
    <property type="term" value="F:hydrolase activity"/>
    <property type="evidence" value="ECO:0007669"/>
    <property type="project" value="InterPro"/>
</dbReference>
<sequence length="268" mass="30534">MRIHILSDLHLEFGPFDLPAVQADVTVLAGDTDTGFRGIEWILRTIPDHPVIYILGNHEYYRQTVPKFIDKFHARVEGTHIHLLEQGKATVDDTVFLGCTLWSDMHLYDDPAIAEISARERMNDYQLIRKEPKYRKLTPPDTILWHRRNIKWMKRELGEFEKRNERGGGATDGVAAGGAAKKRLVIVTHHAPSRRSIPKKYGDDDCNPAYASNLDDMVRESGASLWIHGHLHGVSDYRIGPTRVVCNPRGYVPHEAVDEFQPELVIEV</sequence>
<evidence type="ECO:0000313" key="2">
    <source>
        <dbReference type="EMBL" id="MBU2693313.1"/>
    </source>
</evidence>
<reference evidence="2" key="1">
    <citation type="submission" date="2021-05" db="EMBL/GenBank/DDBJ databases">
        <title>Energy efficiency and biological interactions define the core microbiome of deep oligotrophic groundwater.</title>
        <authorList>
            <person name="Mehrshad M."/>
            <person name="Lopez-Fernandez M."/>
            <person name="Bell E."/>
            <person name="Bernier-Latmani R."/>
            <person name="Bertilsson S."/>
            <person name="Dopson M."/>
        </authorList>
    </citation>
    <scope>NUCLEOTIDE SEQUENCE</scope>
    <source>
        <strain evidence="2">Modern_marine.mb.64</strain>
    </source>
</reference>
<name>A0A948S0W8_UNCEI</name>
<dbReference type="EMBL" id="JAHJDP010000118">
    <property type="protein sequence ID" value="MBU2693313.1"/>
    <property type="molecule type" value="Genomic_DNA"/>
</dbReference>
<feature type="domain" description="Calcineurin-like phosphoesterase" evidence="1">
    <location>
        <begin position="1"/>
        <end position="232"/>
    </location>
</feature>
<gene>
    <name evidence="2" type="ORF">KJ970_20535</name>
</gene>
<organism evidence="2 3">
    <name type="scientific">Eiseniibacteriota bacterium</name>
    <dbReference type="NCBI Taxonomy" id="2212470"/>
    <lineage>
        <taxon>Bacteria</taxon>
        <taxon>Candidatus Eiseniibacteriota</taxon>
    </lineage>
</organism>
<comment type="caution">
    <text evidence="2">The sequence shown here is derived from an EMBL/GenBank/DDBJ whole genome shotgun (WGS) entry which is preliminary data.</text>
</comment>
<evidence type="ECO:0000259" key="1">
    <source>
        <dbReference type="Pfam" id="PF00149"/>
    </source>
</evidence>
<accession>A0A948S0W8</accession>
<dbReference type="InterPro" id="IPR004843">
    <property type="entry name" value="Calcineurin-like_PHP"/>
</dbReference>
<protein>
    <submittedName>
        <fullName evidence="2">Metallophosphoesterase</fullName>
    </submittedName>
</protein>
<dbReference type="PANTHER" id="PTHR37844:SF2">
    <property type="entry name" value="SER_THR PROTEIN PHOSPHATASE SUPERFAMILY (AFU_ORTHOLOGUE AFUA_1G14840)"/>
    <property type="match status" value="1"/>
</dbReference>
<dbReference type="InterPro" id="IPR029052">
    <property type="entry name" value="Metallo-depent_PP-like"/>
</dbReference>
<dbReference type="SUPFAM" id="SSF56300">
    <property type="entry name" value="Metallo-dependent phosphatases"/>
    <property type="match status" value="1"/>
</dbReference>
<dbReference type="AlphaFoldDB" id="A0A948S0W8"/>
<dbReference type="PANTHER" id="PTHR37844">
    <property type="entry name" value="SER/THR PROTEIN PHOSPHATASE SUPERFAMILY (AFU_ORTHOLOGUE AFUA_1G14840)"/>
    <property type="match status" value="1"/>
</dbReference>
<dbReference type="Gene3D" id="3.60.21.10">
    <property type="match status" value="1"/>
</dbReference>
<proteinExistence type="predicted"/>